<feature type="domain" description="Tyrosine-protein kinase G-rich" evidence="3">
    <location>
        <begin position="371"/>
        <end position="452"/>
    </location>
</feature>
<sequence>MQEIFDDLIDYLKGIWIKRRYIIISTWLICPIGWGIVSMMPDVYESKARVYADTQSILAPLLKGLTVQTDTDMQINLMVKTLLSRPNLERISRMTDLDIQAETPLQYENIINRLRDDIKIIKARGRDNIFTISFEDTDPEMAKNVVQSSLTVFIENTLGENRTDADSAQKFLKNQISEYENRLTSAESRLTEFKQKYSNLLPDQYGGYYNKLNIAKEQLQVIELSLLEAETRLKSAKAQLSTVPTESSNAQNKIQNSSSIKTDYDERISELELVLDSLQLRYTDQHPDVMEAQRRLTHLEKQRAKEIDDYLSVTSSDNGNSLITSQNPVIQQLQIQVNEYENQVASIKVRANDFRTKVKDLENKIHVLPEIEAELVALNRGYEITKEKYEELLSRQETAQLAQQADETTNKIQFKVIDPPRAATEPTGPKRILFFILVTVVGFGVGVGISLLLSQLSPVATSTAQLSKATGVPVFGVVSASENLGLKKWHKKKTILFVISNLMLLMILLMFMSYFLFPDAIQAPLKRIF</sequence>
<protein>
    <submittedName>
        <fullName evidence="4">Wzz/FepE/Etk N-terminal domain-containing protein</fullName>
    </submittedName>
</protein>
<accession>A0ABS9WWC7</accession>
<keyword evidence="1" id="KW-0175">Coiled coil</keyword>
<feature type="coiled-coil region" evidence="1">
    <location>
        <begin position="169"/>
        <end position="364"/>
    </location>
</feature>
<reference evidence="4" key="1">
    <citation type="submission" date="2022-01" db="EMBL/GenBank/DDBJ databases">
        <title>Colwellia maritima, isolated from seawater.</title>
        <authorList>
            <person name="Kristyanto S."/>
            <person name="Jung J."/>
            <person name="Jeon C.O."/>
        </authorList>
    </citation>
    <scope>NUCLEOTIDE SEQUENCE</scope>
    <source>
        <strain evidence="4">MSW7</strain>
    </source>
</reference>
<dbReference type="PANTHER" id="PTHR32309:SF13">
    <property type="entry name" value="FERRIC ENTEROBACTIN TRANSPORT PROTEIN FEPE"/>
    <property type="match status" value="1"/>
</dbReference>
<dbReference type="RefSeq" id="WP_242282826.1">
    <property type="nucleotide sequence ID" value="NZ_JAKKSL010000001.1"/>
</dbReference>
<dbReference type="InterPro" id="IPR014345">
    <property type="entry name" value="XrtA_polysacc_chain"/>
</dbReference>
<keyword evidence="5" id="KW-1185">Reference proteome</keyword>
<dbReference type="EMBL" id="JAKKSL010000001">
    <property type="protein sequence ID" value="MCI2282245.1"/>
    <property type="molecule type" value="Genomic_DNA"/>
</dbReference>
<feature type="transmembrane region" description="Helical" evidence="2">
    <location>
        <begin position="432"/>
        <end position="453"/>
    </location>
</feature>
<dbReference type="Gene3D" id="1.20.5.170">
    <property type="match status" value="1"/>
</dbReference>
<feature type="transmembrane region" description="Helical" evidence="2">
    <location>
        <begin position="495"/>
        <end position="517"/>
    </location>
</feature>
<evidence type="ECO:0000256" key="1">
    <source>
        <dbReference type="SAM" id="Coils"/>
    </source>
</evidence>
<organism evidence="4 5">
    <name type="scientific">Colwellia maritima</name>
    <dbReference type="NCBI Taxonomy" id="2912588"/>
    <lineage>
        <taxon>Bacteria</taxon>
        <taxon>Pseudomonadati</taxon>
        <taxon>Pseudomonadota</taxon>
        <taxon>Gammaproteobacteria</taxon>
        <taxon>Alteromonadales</taxon>
        <taxon>Colwelliaceae</taxon>
        <taxon>Colwellia</taxon>
    </lineage>
</organism>
<evidence type="ECO:0000313" key="5">
    <source>
        <dbReference type="Proteomes" id="UP001139646"/>
    </source>
</evidence>
<dbReference type="SUPFAM" id="SSF57997">
    <property type="entry name" value="Tropomyosin"/>
    <property type="match status" value="1"/>
</dbReference>
<dbReference type="InterPro" id="IPR032807">
    <property type="entry name" value="GNVR"/>
</dbReference>
<dbReference type="NCBIfam" id="TIGR03007">
    <property type="entry name" value="pepcterm_ChnLen"/>
    <property type="match status" value="1"/>
</dbReference>
<dbReference type="PANTHER" id="PTHR32309">
    <property type="entry name" value="TYROSINE-PROTEIN KINASE"/>
    <property type="match status" value="1"/>
</dbReference>
<proteinExistence type="predicted"/>
<dbReference type="Proteomes" id="UP001139646">
    <property type="component" value="Unassembled WGS sequence"/>
</dbReference>
<gene>
    <name evidence="4" type="ORF">L3081_01025</name>
</gene>
<keyword evidence="2" id="KW-0472">Membrane</keyword>
<keyword evidence="2" id="KW-0812">Transmembrane</keyword>
<evidence type="ECO:0000313" key="4">
    <source>
        <dbReference type="EMBL" id="MCI2282245.1"/>
    </source>
</evidence>
<name>A0ABS9WWC7_9GAMM</name>
<dbReference type="Pfam" id="PF13807">
    <property type="entry name" value="GNVR"/>
    <property type="match status" value="1"/>
</dbReference>
<comment type="caution">
    <text evidence="4">The sequence shown here is derived from an EMBL/GenBank/DDBJ whole genome shotgun (WGS) entry which is preliminary data.</text>
</comment>
<feature type="transmembrane region" description="Helical" evidence="2">
    <location>
        <begin position="21"/>
        <end position="40"/>
    </location>
</feature>
<evidence type="ECO:0000256" key="2">
    <source>
        <dbReference type="SAM" id="Phobius"/>
    </source>
</evidence>
<dbReference type="InterPro" id="IPR050445">
    <property type="entry name" value="Bact_polysacc_biosynth/exp"/>
</dbReference>
<evidence type="ECO:0000259" key="3">
    <source>
        <dbReference type="Pfam" id="PF13807"/>
    </source>
</evidence>
<keyword evidence="2" id="KW-1133">Transmembrane helix</keyword>